<feature type="active site" evidence="4 5">
    <location>
        <position position="243"/>
    </location>
</feature>
<dbReference type="SUPFAM" id="SSF53720">
    <property type="entry name" value="ALDH-like"/>
    <property type="match status" value="1"/>
</dbReference>
<feature type="active site" evidence="4">
    <location>
        <position position="277"/>
    </location>
</feature>
<evidence type="ECO:0000313" key="8">
    <source>
        <dbReference type="Proteomes" id="UP000630923"/>
    </source>
</evidence>
<dbReference type="AlphaFoldDB" id="A0A919AP18"/>
<accession>A0A919AP18</accession>
<dbReference type="InterPro" id="IPR016160">
    <property type="entry name" value="Ald_DH_CS_CYS"/>
</dbReference>
<reference evidence="7" key="2">
    <citation type="submission" date="2020-09" db="EMBL/GenBank/DDBJ databases">
        <authorList>
            <person name="Sun Q."/>
            <person name="Kim S."/>
        </authorList>
    </citation>
    <scope>NUCLEOTIDE SEQUENCE</scope>
    <source>
        <strain evidence="7">KCTC 42590</strain>
    </source>
</reference>
<dbReference type="GO" id="GO:0019545">
    <property type="term" value="P:L-arginine catabolic process to succinate"/>
    <property type="evidence" value="ECO:0007669"/>
    <property type="project" value="UniProtKB-UniRule"/>
</dbReference>
<dbReference type="Proteomes" id="UP000630923">
    <property type="component" value="Unassembled WGS sequence"/>
</dbReference>
<dbReference type="InterPro" id="IPR016161">
    <property type="entry name" value="Ald_DH/histidinol_DH"/>
</dbReference>
<dbReference type="GO" id="GO:0043824">
    <property type="term" value="F:succinylglutamate-semialdehyde dehydrogenase activity"/>
    <property type="evidence" value="ECO:0007669"/>
    <property type="project" value="UniProtKB-EC"/>
</dbReference>
<dbReference type="Gene3D" id="3.40.309.10">
    <property type="entry name" value="Aldehyde Dehydrogenase, Chain A, domain 2"/>
    <property type="match status" value="1"/>
</dbReference>
<evidence type="ECO:0000256" key="3">
    <source>
        <dbReference type="ARBA" id="ARBA00023027"/>
    </source>
</evidence>
<comment type="function">
    <text evidence="4">Catalyzes the NAD-dependent reduction of succinylglutamate semialdehyde into succinylglutamate.</text>
</comment>
<keyword evidence="3 4" id="KW-0520">NAD</keyword>
<feature type="domain" description="Aldehyde dehydrogenase" evidence="6">
    <location>
        <begin position="9"/>
        <end position="461"/>
    </location>
</feature>
<protein>
    <recommendedName>
        <fullName evidence="4">N-succinylglutamate 5-semialdehyde dehydrogenase</fullName>
        <ecNumber evidence="4">1.2.1.71</ecNumber>
    </recommendedName>
    <alternativeName>
        <fullName evidence="4">Succinylglutamic semialdehyde dehydrogenase</fullName>
        <shortName evidence="4">SGSD</shortName>
    </alternativeName>
</protein>
<dbReference type="InterPro" id="IPR016162">
    <property type="entry name" value="Ald_DH_N"/>
</dbReference>
<evidence type="ECO:0000256" key="2">
    <source>
        <dbReference type="ARBA" id="ARBA00023002"/>
    </source>
</evidence>
<dbReference type="InterPro" id="IPR017649">
    <property type="entry name" value="SuccinylGlu_semiald_DH_AstD"/>
</dbReference>
<evidence type="ECO:0000256" key="5">
    <source>
        <dbReference type="PROSITE-ProRule" id="PRU10007"/>
    </source>
</evidence>
<dbReference type="PROSITE" id="PS00687">
    <property type="entry name" value="ALDEHYDE_DEHYDR_GLU"/>
    <property type="match status" value="1"/>
</dbReference>
<dbReference type="HAMAP" id="MF_01174">
    <property type="entry name" value="Aldedh_AstD"/>
    <property type="match status" value="1"/>
</dbReference>
<dbReference type="CDD" id="cd07095">
    <property type="entry name" value="ALDH_SGSD_AstD"/>
    <property type="match status" value="1"/>
</dbReference>
<dbReference type="Gene3D" id="3.40.605.10">
    <property type="entry name" value="Aldehyde Dehydrogenase, Chain A, domain 1"/>
    <property type="match status" value="1"/>
</dbReference>
<sequence>MTHFIGGNWTEGSGAAFQSLDPATGETVWQGNEATEQEVEQAVTIARAAFESWGFLSLEQRVQHVREYAAALEQRKSEMAELISREAGKVSWDALGEAGAMVGKVEISIKAYEERTGTREAENGPIKSRLSHRPHGVMAVFGPYNFPGHLPNGHIVPGLIAGNTVVFKPSEQTPAVAELMVRIWDEAGLPKGVINLVQGGRSTGEALVGSRGIDGLLFTGSARTGQAIARQLVDRPEVIQALELGGNNPLIVHEVEDKEAAALLTINSAFISSGQRCTCARRLIVPVGAEGDAFIQTLVDMMARIRVGAWNDDPTPYMGPVISGAAATAAIAAYDDLVRAGGIVLKPLARLDRGDAFLTPGLVDVSVITTRPDEEIFGPLLQLVRVKDFEEAIAEANNTRFGLAAGLLSDNRQNYENFYPRARAGIVNWNQQLTGAASTAPFGGIGWSGNHRPSAYYAADYCSYAVASMDNSGGRVEIGALPQGLDTE</sequence>
<dbReference type="EMBL" id="BNCI01000001">
    <property type="protein sequence ID" value="GHF18697.1"/>
    <property type="molecule type" value="Genomic_DNA"/>
</dbReference>
<dbReference type="GO" id="GO:0019544">
    <property type="term" value="P:L-arginine catabolic process to L-glutamate"/>
    <property type="evidence" value="ECO:0007669"/>
    <property type="project" value="UniProtKB-UniRule"/>
</dbReference>
<comment type="caution">
    <text evidence="7">The sequence shown here is derived from an EMBL/GenBank/DDBJ whole genome shotgun (WGS) entry which is preliminary data.</text>
</comment>
<dbReference type="NCBIfam" id="TIGR03240">
    <property type="entry name" value="arg_catab_astD"/>
    <property type="match status" value="1"/>
</dbReference>
<proteinExistence type="inferred from homology"/>
<keyword evidence="2 4" id="KW-0560">Oxidoreductase</keyword>
<name>A0A919AP18_9PROT</name>
<dbReference type="PANTHER" id="PTHR11699">
    <property type="entry name" value="ALDEHYDE DEHYDROGENASE-RELATED"/>
    <property type="match status" value="1"/>
</dbReference>
<evidence type="ECO:0000256" key="1">
    <source>
        <dbReference type="ARBA" id="ARBA00022503"/>
    </source>
</evidence>
<dbReference type="RefSeq" id="WP_191250730.1">
    <property type="nucleotide sequence ID" value="NZ_BNCI01000001.1"/>
</dbReference>
<dbReference type="Pfam" id="PF00171">
    <property type="entry name" value="Aldedh"/>
    <property type="match status" value="1"/>
</dbReference>
<dbReference type="InterPro" id="IPR029510">
    <property type="entry name" value="Ald_DH_CS_GLU"/>
</dbReference>
<comment type="catalytic activity">
    <reaction evidence="4">
        <text>N-succinyl-L-glutamate 5-semialdehyde + NAD(+) + H2O = N-succinyl-L-glutamate + NADH + 2 H(+)</text>
        <dbReference type="Rhea" id="RHEA:10812"/>
        <dbReference type="ChEBI" id="CHEBI:15377"/>
        <dbReference type="ChEBI" id="CHEBI:15378"/>
        <dbReference type="ChEBI" id="CHEBI:57540"/>
        <dbReference type="ChEBI" id="CHEBI:57945"/>
        <dbReference type="ChEBI" id="CHEBI:58520"/>
        <dbReference type="ChEBI" id="CHEBI:58763"/>
        <dbReference type="EC" id="1.2.1.71"/>
    </reaction>
</comment>
<keyword evidence="1 4" id="KW-0056">Arginine metabolism</keyword>
<comment type="similarity">
    <text evidence="4">Belongs to the aldehyde dehydrogenase family. AstD subfamily.</text>
</comment>
<dbReference type="PROSITE" id="PS00070">
    <property type="entry name" value="ALDEHYDE_DEHYDR_CYS"/>
    <property type="match status" value="1"/>
</dbReference>
<feature type="binding site" evidence="4">
    <location>
        <begin position="220"/>
        <end position="225"/>
    </location>
    <ligand>
        <name>NAD(+)</name>
        <dbReference type="ChEBI" id="CHEBI:57540"/>
    </ligand>
</feature>
<evidence type="ECO:0000256" key="4">
    <source>
        <dbReference type="HAMAP-Rule" id="MF_01174"/>
    </source>
</evidence>
<comment type="pathway">
    <text evidence="4">Amino-acid degradation; L-arginine degradation via AST pathway; L-glutamate and succinate from L-arginine: step 4/5.</text>
</comment>
<dbReference type="InterPro" id="IPR016163">
    <property type="entry name" value="Ald_DH_C"/>
</dbReference>
<gene>
    <name evidence="4 7" type="primary">astD</name>
    <name evidence="7" type="ORF">GCM10017044_11540</name>
</gene>
<dbReference type="InterPro" id="IPR015590">
    <property type="entry name" value="Aldehyde_DH_dom"/>
</dbReference>
<dbReference type="EC" id="1.2.1.71" evidence="4"/>
<dbReference type="FunFam" id="3.40.605.10:FF:000010">
    <property type="entry name" value="N-succinylglutamate 5-semialdehyde dehydrogenase"/>
    <property type="match status" value="1"/>
</dbReference>
<dbReference type="NCBIfam" id="NF006992">
    <property type="entry name" value="PRK09457.1"/>
    <property type="match status" value="1"/>
</dbReference>
<evidence type="ECO:0000259" key="6">
    <source>
        <dbReference type="Pfam" id="PF00171"/>
    </source>
</evidence>
<evidence type="ECO:0000313" key="7">
    <source>
        <dbReference type="EMBL" id="GHF18697.1"/>
    </source>
</evidence>
<reference evidence="7" key="1">
    <citation type="journal article" date="2014" name="Int. J. Syst. Evol. Microbiol.">
        <title>Complete genome sequence of Corynebacterium casei LMG S-19264T (=DSM 44701T), isolated from a smear-ripened cheese.</title>
        <authorList>
            <consortium name="US DOE Joint Genome Institute (JGI-PGF)"/>
            <person name="Walter F."/>
            <person name="Albersmeier A."/>
            <person name="Kalinowski J."/>
            <person name="Ruckert C."/>
        </authorList>
    </citation>
    <scope>NUCLEOTIDE SEQUENCE</scope>
    <source>
        <strain evidence="7">KCTC 42590</strain>
    </source>
</reference>
<keyword evidence="8" id="KW-1185">Reference proteome</keyword>
<organism evidence="7 8">
    <name type="scientific">Kordiimonas sediminis</name>
    <dbReference type="NCBI Taxonomy" id="1735581"/>
    <lineage>
        <taxon>Bacteria</taxon>
        <taxon>Pseudomonadati</taxon>
        <taxon>Pseudomonadota</taxon>
        <taxon>Alphaproteobacteria</taxon>
        <taxon>Kordiimonadales</taxon>
        <taxon>Kordiimonadaceae</taxon>
        <taxon>Kordiimonas</taxon>
    </lineage>
</organism>